<reference evidence="1" key="2">
    <citation type="journal article" date="2015" name="Fish Shellfish Immunol.">
        <title>Early steps in the European eel (Anguilla anguilla)-Vibrio vulnificus interaction in the gills: Role of the RtxA13 toxin.</title>
        <authorList>
            <person name="Callol A."/>
            <person name="Pajuelo D."/>
            <person name="Ebbesson L."/>
            <person name="Teles M."/>
            <person name="MacKenzie S."/>
            <person name="Amaro C."/>
        </authorList>
    </citation>
    <scope>NUCLEOTIDE SEQUENCE</scope>
</reference>
<sequence>MGKNCLHNSSIVRVFHMLEHTTGGDTVAGPAGHREMSIWIFTSKIYLH</sequence>
<proteinExistence type="predicted"/>
<dbReference type="AlphaFoldDB" id="A0A0E9URW3"/>
<evidence type="ECO:0000313" key="1">
    <source>
        <dbReference type="EMBL" id="JAH67925.1"/>
    </source>
</evidence>
<organism evidence="1">
    <name type="scientific">Anguilla anguilla</name>
    <name type="common">European freshwater eel</name>
    <name type="synonym">Muraena anguilla</name>
    <dbReference type="NCBI Taxonomy" id="7936"/>
    <lineage>
        <taxon>Eukaryota</taxon>
        <taxon>Metazoa</taxon>
        <taxon>Chordata</taxon>
        <taxon>Craniata</taxon>
        <taxon>Vertebrata</taxon>
        <taxon>Euteleostomi</taxon>
        <taxon>Actinopterygii</taxon>
        <taxon>Neopterygii</taxon>
        <taxon>Teleostei</taxon>
        <taxon>Anguilliformes</taxon>
        <taxon>Anguillidae</taxon>
        <taxon>Anguilla</taxon>
    </lineage>
</organism>
<accession>A0A0E9URW3</accession>
<name>A0A0E9URW3_ANGAN</name>
<protein>
    <submittedName>
        <fullName evidence="1">Uncharacterized protein</fullName>
    </submittedName>
</protein>
<dbReference type="EMBL" id="GBXM01040652">
    <property type="protein sequence ID" value="JAH67925.1"/>
    <property type="molecule type" value="Transcribed_RNA"/>
</dbReference>
<reference evidence="1" key="1">
    <citation type="submission" date="2014-11" db="EMBL/GenBank/DDBJ databases">
        <authorList>
            <person name="Amaro Gonzalez C."/>
        </authorList>
    </citation>
    <scope>NUCLEOTIDE SEQUENCE</scope>
</reference>